<feature type="signal peptide" evidence="2">
    <location>
        <begin position="1"/>
        <end position="19"/>
    </location>
</feature>
<feature type="compositionally biased region" description="Low complexity" evidence="1">
    <location>
        <begin position="48"/>
        <end position="64"/>
    </location>
</feature>
<reference evidence="3 4" key="1">
    <citation type="submission" date="2020-07" db="EMBL/GenBank/DDBJ databases">
        <title>Description of Limosilactobacillus balticus sp. nov., Limosilactobacillus agrestis sp. nov., Limosilactobacillus albertensis sp. nov., Limosilactobacillus rudii sp. nov., Limosilactobacillus fastidiosus sp. nov., five novel Limosilactobacillus species isolated from the vertebrate gastrointestinal tract, and proposal of 6 subspecies of Limosilactobacillus reuteri adapted to the gastrointestinal tract of specific vertebrate hosts.</title>
        <authorList>
            <person name="Li F."/>
            <person name="Cheng C."/>
            <person name="Zheng J."/>
            <person name="Quevedo R.M."/>
            <person name="Li J."/>
            <person name="Roos S."/>
            <person name="Gaenzle M.G."/>
            <person name="Walter J."/>
        </authorList>
    </citation>
    <scope>NUCLEOTIDE SEQUENCE [LARGE SCALE GENOMIC DNA]</scope>
    <source>
        <strain evidence="3 4">RRLNB_1_1</strain>
    </source>
</reference>
<evidence type="ECO:0000313" key="4">
    <source>
        <dbReference type="Proteomes" id="UP000518316"/>
    </source>
</evidence>
<sequence>MKKLLAITAVVASALSLVACGNSTNSTSKENNSVSSSKKVVKHHQKEASSSSTSSSLAESSVAASDEHLNGASATVQDNAQSNSLNDSSVNAESTSVDAQGNTHHITMSGQVADGYQMGTDVVTTPDGQSRIYEYTKNIDN</sequence>
<dbReference type="AlphaFoldDB" id="A0A7W3TT08"/>
<keyword evidence="4" id="KW-1185">Reference proteome</keyword>
<dbReference type="RefSeq" id="WP_182598572.1">
    <property type="nucleotide sequence ID" value="NZ_JACIVC010000061.1"/>
</dbReference>
<dbReference type="EMBL" id="JACIVC010000061">
    <property type="protein sequence ID" value="MBB1070081.1"/>
    <property type="molecule type" value="Genomic_DNA"/>
</dbReference>
<organism evidence="3 4">
    <name type="scientific">Limosilactobacillus albertensis</name>
    <dbReference type="NCBI Taxonomy" id="2759752"/>
    <lineage>
        <taxon>Bacteria</taxon>
        <taxon>Bacillati</taxon>
        <taxon>Bacillota</taxon>
        <taxon>Bacilli</taxon>
        <taxon>Lactobacillales</taxon>
        <taxon>Lactobacillaceae</taxon>
        <taxon>Limosilactobacillus</taxon>
    </lineage>
</organism>
<evidence type="ECO:0000256" key="1">
    <source>
        <dbReference type="SAM" id="MobiDB-lite"/>
    </source>
</evidence>
<protein>
    <recommendedName>
        <fullName evidence="5">Lipoprotein</fullName>
    </recommendedName>
</protein>
<feature type="compositionally biased region" description="Polar residues" evidence="1">
    <location>
        <begin position="72"/>
        <end position="110"/>
    </location>
</feature>
<accession>A0A7W3TT08</accession>
<comment type="caution">
    <text evidence="3">The sequence shown here is derived from an EMBL/GenBank/DDBJ whole genome shotgun (WGS) entry which is preliminary data.</text>
</comment>
<name>A0A7W3TT08_9LACO</name>
<evidence type="ECO:0000313" key="3">
    <source>
        <dbReference type="EMBL" id="MBB1070081.1"/>
    </source>
</evidence>
<evidence type="ECO:0000256" key="2">
    <source>
        <dbReference type="SAM" id="SignalP"/>
    </source>
</evidence>
<feature type="chain" id="PRO_5038819418" description="Lipoprotein" evidence="2">
    <location>
        <begin position="20"/>
        <end position="141"/>
    </location>
</feature>
<evidence type="ECO:0008006" key="5">
    <source>
        <dbReference type="Google" id="ProtNLM"/>
    </source>
</evidence>
<feature type="compositionally biased region" description="Low complexity" evidence="1">
    <location>
        <begin position="21"/>
        <end position="38"/>
    </location>
</feature>
<gene>
    <name evidence="3" type="ORF">H5S40_07945</name>
</gene>
<feature type="region of interest" description="Disordered" evidence="1">
    <location>
        <begin position="21"/>
        <end position="112"/>
    </location>
</feature>
<keyword evidence="2" id="KW-0732">Signal</keyword>
<proteinExistence type="predicted"/>
<dbReference type="PROSITE" id="PS51257">
    <property type="entry name" value="PROKAR_LIPOPROTEIN"/>
    <property type="match status" value="1"/>
</dbReference>
<dbReference type="Proteomes" id="UP000518316">
    <property type="component" value="Unassembled WGS sequence"/>
</dbReference>